<proteinExistence type="predicted"/>
<dbReference type="EMBL" id="JAOQAV010000012">
    <property type="protein sequence ID" value="KAJ4189684.1"/>
    <property type="molecule type" value="Genomic_DNA"/>
</dbReference>
<accession>A0A9W8R7W5</accession>
<reference evidence="2" key="1">
    <citation type="submission" date="2022-09" db="EMBL/GenBank/DDBJ databases">
        <title>Fusarium specimens isolated from Avocado Roots.</title>
        <authorList>
            <person name="Stajich J."/>
            <person name="Roper C."/>
            <person name="Heimlech-Rivalta G."/>
        </authorList>
    </citation>
    <scope>NUCLEOTIDE SEQUENCE</scope>
    <source>
        <strain evidence="2">A02</strain>
    </source>
</reference>
<dbReference type="AlphaFoldDB" id="A0A9W8R7W5"/>
<evidence type="ECO:0000256" key="1">
    <source>
        <dbReference type="SAM" id="SignalP"/>
    </source>
</evidence>
<comment type="caution">
    <text evidence="2">The sequence shown here is derived from an EMBL/GenBank/DDBJ whole genome shotgun (WGS) entry which is preliminary data.</text>
</comment>
<dbReference type="Proteomes" id="UP001152087">
    <property type="component" value="Unassembled WGS sequence"/>
</dbReference>
<feature type="chain" id="PRO_5040810263" description="Secreted protein" evidence="1">
    <location>
        <begin position="18"/>
        <end position="244"/>
    </location>
</feature>
<gene>
    <name evidence="2" type="ORF">NW755_005687</name>
</gene>
<organism evidence="2 3">
    <name type="scientific">Fusarium falciforme</name>
    <dbReference type="NCBI Taxonomy" id="195108"/>
    <lineage>
        <taxon>Eukaryota</taxon>
        <taxon>Fungi</taxon>
        <taxon>Dikarya</taxon>
        <taxon>Ascomycota</taxon>
        <taxon>Pezizomycotina</taxon>
        <taxon>Sordariomycetes</taxon>
        <taxon>Hypocreomycetidae</taxon>
        <taxon>Hypocreales</taxon>
        <taxon>Nectriaceae</taxon>
        <taxon>Fusarium</taxon>
        <taxon>Fusarium solani species complex</taxon>
    </lineage>
</organism>
<evidence type="ECO:0000313" key="3">
    <source>
        <dbReference type="Proteomes" id="UP001152087"/>
    </source>
</evidence>
<feature type="signal peptide" evidence="1">
    <location>
        <begin position="1"/>
        <end position="17"/>
    </location>
</feature>
<keyword evidence="1" id="KW-0732">Signal</keyword>
<sequence>MRSSLLLLPSLVGSIWASPAPSPLDDASILADLGRRAAAAGQPTYTVTQCVVQVKGDPGFVGLKPWQVDGTLWLAQGVPGPAGNKNDGNFIDVLLRAGGMYIDGPVSPTAFIYSGLVGAVQFVTNGYLTQLPSNNPRPSVDYVRVLGDMTRFEADLDFSNVPWGQQPQRFSLSKALQSGGYGPTVSYPATSGWLGLTFTPTGKDTKTLNGAITLISDTPGQYGQYIALVTGACYGNVTLPLKLA</sequence>
<keyword evidence="3" id="KW-1185">Reference proteome</keyword>
<protein>
    <recommendedName>
        <fullName evidence="4">Secreted protein</fullName>
    </recommendedName>
</protein>
<evidence type="ECO:0008006" key="4">
    <source>
        <dbReference type="Google" id="ProtNLM"/>
    </source>
</evidence>
<name>A0A9W8R7W5_9HYPO</name>
<evidence type="ECO:0000313" key="2">
    <source>
        <dbReference type="EMBL" id="KAJ4189684.1"/>
    </source>
</evidence>